<evidence type="ECO:0000313" key="4">
    <source>
        <dbReference type="Ensembl" id="ENSLAFP00000006044.3"/>
    </source>
</evidence>
<dbReference type="eggNOG" id="ENOG502SH7F">
    <property type="taxonomic scope" value="Eukaryota"/>
</dbReference>
<protein>
    <recommendedName>
        <fullName evidence="3">SPATA31 domain-containing protein</fullName>
    </recommendedName>
</protein>
<feature type="compositionally biased region" description="Polar residues" evidence="2">
    <location>
        <begin position="934"/>
        <end position="944"/>
    </location>
</feature>
<dbReference type="AlphaFoldDB" id="G3SZJ5"/>
<evidence type="ECO:0000313" key="5">
    <source>
        <dbReference type="Proteomes" id="UP000007646"/>
    </source>
</evidence>
<name>G3SZJ5_LOXAF</name>
<dbReference type="Ensembl" id="ENSLAFT00000007185.3">
    <property type="protein sequence ID" value="ENSLAFP00000006044.3"/>
    <property type="gene ID" value="ENSLAFG00000007177.3"/>
</dbReference>
<evidence type="ECO:0000259" key="3">
    <source>
        <dbReference type="Pfam" id="PF14650"/>
    </source>
</evidence>
<comment type="similarity">
    <text evidence="1">Belongs to the SPATA31 family.</text>
</comment>
<feature type="region of interest" description="Disordered" evidence="2">
    <location>
        <begin position="1059"/>
        <end position="1109"/>
    </location>
</feature>
<evidence type="ECO:0000256" key="2">
    <source>
        <dbReference type="SAM" id="MobiDB-lite"/>
    </source>
</evidence>
<dbReference type="Pfam" id="PF14650">
    <property type="entry name" value="FAM75"/>
    <property type="match status" value="1"/>
</dbReference>
<feature type="region of interest" description="Disordered" evidence="2">
    <location>
        <begin position="934"/>
        <end position="956"/>
    </location>
</feature>
<feature type="region of interest" description="Disordered" evidence="2">
    <location>
        <begin position="976"/>
        <end position="1012"/>
    </location>
</feature>
<feature type="compositionally biased region" description="Polar residues" evidence="2">
    <location>
        <begin position="851"/>
        <end position="867"/>
    </location>
</feature>
<dbReference type="HOGENOM" id="CLU_005668_0_0_1"/>
<accession>G3SZJ5</accession>
<dbReference type="GeneTree" id="ENSGT00950000183043"/>
<feature type="region of interest" description="Disordered" evidence="2">
    <location>
        <begin position="847"/>
        <end position="906"/>
    </location>
</feature>
<feature type="domain" description="SPATA31" evidence="3">
    <location>
        <begin position="305"/>
        <end position="678"/>
    </location>
</feature>
<keyword evidence="5" id="KW-1185">Reference proteome</keyword>
<feature type="compositionally biased region" description="Basic residues" evidence="2">
    <location>
        <begin position="1073"/>
        <end position="1083"/>
    </location>
</feature>
<dbReference type="PANTHER" id="PTHR21859:SF12">
    <property type="entry name" value="SPERMATOGENESIS-ASSOCIATED PROTEIN 31D1"/>
    <property type="match status" value="1"/>
</dbReference>
<evidence type="ECO:0000256" key="1">
    <source>
        <dbReference type="ARBA" id="ARBA00035009"/>
    </source>
</evidence>
<reference evidence="4" key="3">
    <citation type="submission" date="2025-09" db="UniProtKB">
        <authorList>
            <consortium name="Ensembl"/>
        </authorList>
    </citation>
    <scope>IDENTIFICATION</scope>
    <source>
        <strain evidence="4">Isolate ISIS603380</strain>
    </source>
</reference>
<dbReference type="InterPro" id="IPR039509">
    <property type="entry name" value="SPATA31"/>
</dbReference>
<dbReference type="OMA" id="WQTHAKG"/>
<feature type="compositionally biased region" description="Low complexity" evidence="2">
    <location>
        <begin position="982"/>
        <end position="995"/>
    </location>
</feature>
<dbReference type="Proteomes" id="UP000007646">
    <property type="component" value="Unassembled WGS sequence"/>
</dbReference>
<feature type="compositionally biased region" description="Polar residues" evidence="2">
    <location>
        <begin position="875"/>
        <end position="884"/>
    </location>
</feature>
<feature type="region of interest" description="Disordered" evidence="2">
    <location>
        <begin position="594"/>
        <end position="649"/>
    </location>
</feature>
<proteinExistence type="inferred from homology"/>
<feature type="compositionally biased region" description="Polar residues" evidence="2">
    <location>
        <begin position="996"/>
        <end position="1012"/>
    </location>
</feature>
<reference evidence="4" key="2">
    <citation type="submission" date="2025-08" db="UniProtKB">
        <authorList>
            <consortium name="Ensembl"/>
        </authorList>
    </citation>
    <scope>IDENTIFICATION</scope>
    <source>
        <strain evidence="4">Isolate ISIS603380</strain>
    </source>
</reference>
<feature type="compositionally biased region" description="Polar residues" evidence="2">
    <location>
        <begin position="1090"/>
        <end position="1106"/>
    </location>
</feature>
<dbReference type="PANTHER" id="PTHR21859">
    <property type="entry name" value="ACROSOME-SPECIFIC PROTEIN"/>
    <property type="match status" value="1"/>
</dbReference>
<organism evidence="4 5">
    <name type="scientific">Loxodonta africana</name>
    <name type="common">African elephant</name>
    <dbReference type="NCBI Taxonomy" id="9785"/>
    <lineage>
        <taxon>Eukaryota</taxon>
        <taxon>Metazoa</taxon>
        <taxon>Chordata</taxon>
        <taxon>Craniata</taxon>
        <taxon>Vertebrata</taxon>
        <taxon>Euteleostomi</taxon>
        <taxon>Mammalia</taxon>
        <taxon>Eutheria</taxon>
        <taxon>Afrotheria</taxon>
        <taxon>Proboscidea</taxon>
        <taxon>Elephantidae</taxon>
        <taxon>Loxodonta</taxon>
    </lineage>
</organism>
<dbReference type="InParanoid" id="G3SZJ5"/>
<reference evidence="4 5" key="1">
    <citation type="submission" date="2009-06" db="EMBL/GenBank/DDBJ databases">
        <title>The Genome Sequence of Loxodonta africana (African elephant).</title>
        <authorList>
            <person name="Di Palma F."/>
            <person name="Heiman D."/>
            <person name="Young S."/>
            <person name="Johnson J."/>
            <person name="Lander E.S."/>
            <person name="Lindblad-Toh K."/>
        </authorList>
    </citation>
    <scope>NUCLEOTIDE SEQUENCE [LARGE SCALE GENOMIC DNA]</scope>
    <source>
        <strain evidence="4 5">Isolate ISIS603380</strain>
    </source>
</reference>
<feature type="compositionally biased region" description="Basic and acidic residues" evidence="2">
    <location>
        <begin position="594"/>
        <end position="611"/>
    </location>
</feature>
<sequence>MMPSTFVTCYVQIPPVRCVIEQLLKSVGGAMEHAVPCLSPVASTVPVTESSFTLALSAQPPEDPIPASLPEPSVLPSSILSPDLTTPLINIHSPSLPLDSLPPEPVSSSDSTFPVDCFLPQPFTFSPFPVHPTQRVDPVLQPDPTFSLNTIFSPDPTLSQDINPSPYLSHTMNLTDPFACHCTPAILSASPPPDGTLTVTQSQLTPISLQVVPKSLSPASHSGNLSFLSPDALALLERQVKKRGQFLKLKEKKMKKGTFPDQHWPDYQLNSLEKMFTSISEKHNSEAFVPFWDMEGKPKKLHIHQESPYPKTFGDHVHQQHTQLFCGLPSLHSESLVSTILVSADRSSAFDSFNRISNVSPVQMQDEESPLLSQPLPLSLPEIQPQTLPQSQHLYPPRDQLQAHVQSQCQIRPPSPSQTGICGACFHKPQNEAQSLIQDEIYCLEWHVLQKQLEGLWGVPSVVRRSQEAFCPSAPNFPQRHRPYQACASVSIIPGNFPLSGEVQKVLEHHLRKRLIQHRWGLPRRILESLSLMRPPEESPETSESRSTYGLSWISEFKNRSSMDLKGDGLSHRRSFYERSLEILRLERDMRKDQGHSLENVPKDHLSKDSKSSSVSVLGSDSEKDPKSHRVSLSGNNSRAPGVSLDRKQQENALKTHLSNKLGQIKGGRIPDVVDSSWHSVKKTLPLPEKSHTQMKHRNLAPSVGGYYCLKASQELPFIDSSKKQMLEGHIKSFRRRMIWGLPRKVLESIQMFKSGECPSFPFSYSNLPPSTALISGMDSKIKVSKPLGESPQMFWGDKITNSVPITDCTLPATSPVDKEGQRDLRQSLLDISHELTEDFQIIKNGRKTFVSPNHRNTDKINQSKTVIPNRHSPEQPTSQTGTGHTPRDKSTSSRDTAGMLQDKGMVDKNLKHVSMASVSREIFKAKELLTFQSQSSKVKTKSPQLPRIPVLQDPDPSYLKRQLISELKFTLEVKQNSQAQDSSTDTSCASDSLTPTDSLWNDSPTAAQSVPSGYMAAPQVLYAHVEDKRISMEQQQESWIPKQVLGECHDKNFPPAAEELEGGEAGLETSQTRRKSYPAHHKTFVEITGSRSSQSLSQNGQSPPESNFRKKMKKLFLQWLHPRKFKRQEISLEKGSSMPAS</sequence>